<dbReference type="EMBL" id="KE375201">
    <property type="protein sequence ID" value="EPQ62025.1"/>
    <property type="molecule type" value="Genomic_DNA"/>
</dbReference>
<gene>
    <name evidence="1" type="ORF">BGT96224_5067</name>
</gene>
<dbReference type="Proteomes" id="UP000053110">
    <property type="component" value="Unassembled WGS sequence"/>
</dbReference>
<protein>
    <submittedName>
        <fullName evidence="1">Largest subunit of the origin recognition complex</fullName>
    </submittedName>
</protein>
<evidence type="ECO:0000313" key="1">
    <source>
        <dbReference type="EMBL" id="EPQ62025.1"/>
    </source>
</evidence>
<evidence type="ECO:0000313" key="2">
    <source>
        <dbReference type="Proteomes" id="UP000053110"/>
    </source>
</evidence>
<proteinExistence type="predicted"/>
<reference evidence="2" key="1">
    <citation type="journal article" date="2013" name="Nat. Genet.">
        <title>The wheat powdery mildew genome shows the unique evolution of an obligate biotroph.</title>
        <authorList>
            <person name="Wicker T."/>
            <person name="Oberhaensli S."/>
            <person name="Parlange F."/>
            <person name="Buchmann J.P."/>
            <person name="Shatalina M."/>
            <person name="Roffler S."/>
            <person name="Ben-David R."/>
            <person name="Dolezel J."/>
            <person name="Simkova H."/>
            <person name="Schulze-Lefert P."/>
            <person name="Spanu P.D."/>
            <person name="Bruggmann R."/>
            <person name="Amselem J."/>
            <person name="Quesneville H."/>
            <person name="Ver Loren van Themaat E."/>
            <person name="Paape T."/>
            <person name="Shimizu K.K."/>
            <person name="Keller B."/>
        </authorList>
    </citation>
    <scope>NUCLEOTIDE SEQUENCE [LARGE SCALE GENOMIC DNA]</scope>
    <source>
        <strain evidence="2">96224</strain>
    </source>
</reference>
<name>A0A656KFL9_BLUGR</name>
<organism evidence="1 2">
    <name type="scientific">Blumeria graminis f. sp. tritici 96224</name>
    <dbReference type="NCBI Taxonomy" id="1268274"/>
    <lineage>
        <taxon>Eukaryota</taxon>
        <taxon>Fungi</taxon>
        <taxon>Dikarya</taxon>
        <taxon>Ascomycota</taxon>
        <taxon>Pezizomycotina</taxon>
        <taxon>Leotiomycetes</taxon>
        <taxon>Erysiphales</taxon>
        <taxon>Erysiphaceae</taxon>
        <taxon>Blumeria</taxon>
    </lineage>
</organism>
<sequence length="149" mass="16373">MTLNSDSDAYISESNMETEWEWIYGEIHDDIKTATKATLKSSAEISRSISGQIEGRGSALALSGKRLIGARNAKFQFGIGDAVLVNCGDPTPWIAIVRSIDQTVPGEEKVDVLCKLSSKVFVMNFLIYQGCLNILKSPIRGKRGKIIFM</sequence>
<dbReference type="AlphaFoldDB" id="A0A656KFL9"/>
<accession>A0A656KFL9</accession>